<feature type="region of interest" description="Disordered" evidence="1">
    <location>
        <begin position="17"/>
        <end position="48"/>
    </location>
</feature>
<organism evidence="2 3">
    <name type="scientific">Conger conger</name>
    <name type="common">Conger eel</name>
    <name type="synonym">Muraena conger</name>
    <dbReference type="NCBI Taxonomy" id="82655"/>
    <lineage>
        <taxon>Eukaryota</taxon>
        <taxon>Metazoa</taxon>
        <taxon>Chordata</taxon>
        <taxon>Craniata</taxon>
        <taxon>Vertebrata</taxon>
        <taxon>Euteleostomi</taxon>
        <taxon>Actinopterygii</taxon>
        <taxon>Neopterygii</taxon>
        <taxon>Teleostei</taxon>
        <taxon>Anguilliformes</taxon>
        <taxon>Congridae</taxon>
        <taxon>Conger</taxon>
    </lineage>
</organism>
<gene>
    <name evidence="2" type="ORF">COCON_G00019510</name>
</gene>
<evidence type="ECO:0000313" key="2">
    <source>
        <dbReference type="EMBL" id="KAJ8289292.1"/>
    </source>
</evidence>
<dbReference type="AlphaFoldDB" id="A0A9Q1E477"/>
<accession>A0A9Q1E477</accession>
<feature type="compositionally biased region" description="Basic and acidic residues" evidence="1">
    <location>
        <begin position="17"/>
        <end position="28"/>
    </location>
</feature>
<proteinExistence type="predicted"/>
<protein>
    <submittedName>
        <fullName evidence="2">Uncharacterized protein</fullName>
    </submittedName>
</protein>
<name>A0A9Q1E477_CONCO</name>
<reference evidence="2" key="1">
    <citation type="journal article" date="2023" name="Science">
        <title>Genome structures resolve the early diversification of teleost fishes.</title>
        <authorList>
            <person name="Parey E."/>
            <person name="Louis A."/>
            <person name="Montfort J."/>
            <person name="Bouchez O."/>
            <person name="Roques C."/>
            <person name="Iampietro C."/>
            <person name="Lluch J."/>
            <person name="Castinel A."/>
            <person name="Donnadieu C."/>
            <person name="Desvignes T."/>
            <person name="Floi Bucao C."/>
            <person name="Jouanno E."/>
            <person name="Wen M."/>
            <person name="Mejri S."/>
            <person name="Dirks R."/>
            <person name="Jansen H."/>
            <person name="Henkel C."/>
            <person name="Chen W.J."/>
            <person name="Zahm M."/>
            <person name="Cabau C."/>
            <person name="Klopp C."/>
            <person name="Thompson A.W."/>
            <person name="Robinson-Rechavi M."/>
            <person name="Braasch I."/>
            <person name="Lecointre G."/>
            <person name="Bobe J."/>
            <person name="Postlethwait J.H."/>
            <person name="Berthelot C."/>
            <person name="Roest Crollius H."/>
            <person name="Guiguen Y."/>
        </authorList>
    </citation>
    <scope>NUCLEOTIDE SEQUENCE</scope>
    <source>
        <strain evidence="2">Concon-B</strain>
    </source>
</reference>
<keyword evidence="3" id="KW-1185">Reference proteome</keyword>
<dbReference type="Proteomes" id="UP001152803">
    <property type="component" value="Unassembled WGS sequence"/>
</dbReference>
<evidence type="ECO:0000256" key="1">
    <source>
        <dbReference type="SAM" id="MobiDB-lite"/>
    </source>
</evidence>
<comment type="caution">
    <text evidence="2">The sequence shown here is derived from an EMBL/GenBank/DDBJ whole genome shotgun (WGS) entry which is preliminary data.</text>
</comment>
<evidence type="ECO:0000313" key="3">
    <source>
        <dbReference type="Proteomes" id="UP001152803"/>
    </source>
</evidence>
<sequence length="96" mass="11007">MALQMCSSGFRCQQRVRNEVQTDSRTRDSGVWAPAQGSRPQDRGVWAPAQTDSRLAWTRVTRRPCTVCLRRRPSVLSAYGHCCCGRRGSRRFNYDK</sequence>
<dbReference type="EMBL" id="JAFJMO010000001">
    <property type="protein sequence ID" value="KAJ8289292.1"/>
    <property type="molecule type" value="Genomic_DNA"/>
</dbReference>